<dbReference type="EMBL" id="LCZI01001537">
    <property type="protein sequence ID" value="KKZ60395.1"/>
    <property type="molecule type" value="Genomic_DNA"/>
</dbReference>
<evidence type="ECO:0000313" key="2">
    <source>
        <dbReference type="EMBL" id="KKZ60395.1"/>
    </source>
</evidence>
<feature type="region of interest" description="Disordered" evidence="1">
    <location>
        <begin position="1"/>
        <end position="25"/>
    </location>
</feature>
<proteinExistence type="predicted"/>
<comment type="caution">
    <text evidence="2">The sequence shown here is derived from an EMBL/GenBank/DDBJ whole genome shotgun (WGS) entry which is preliminary data.</text>
</comment>
<evidence type="ECO:0000256" key="1">
    <source>
        <dbReference type="SAM" id="MobiDB-lite"/>
    </source>
</evidence>
<feature type="compositionally biased region" description="Polar residues" evidence="1">
    <location>
        <begin position="14"/>
        <end position="25"/>
    </location>
</feature>
<gene>
    <name evidence="2" type="ORF">EMCG_04878</name>
</gene>
<evidence type="ECO:0000313" key="3">
    <source>
        <dbReference type="Proteomes" id="UP000034164"/>
    </source>
</evidence>
<dbReference type="Proteomes" id="UP000034164">
    <property type="component" value="Unassembled WGS sequence"/>
</dbReference>
<organism evidence="2 3">
    <name type="scientific">[Emmonsia] crescens</name>
    <dbReference type="NCBI Taxonomy" id="73230"/>
    <lineage>
        <taxon>Eukaryota</taxon>
        <taxon>Fungi</taxon>
        <taxon>Dikarya</taxon>
        <taxon>Ascomycota</taxon>
        <taxon>Pezizomycotina</taxon>
        <taxon>Eurotiomycetes</taxon>
        <taxon>Eurotiomycetidae</taxon>
        <taxon>Onygenales</taxon>
        <taxon>Ajellomycetaceae</taxon>
        <taxon>Emergomyces</taxon>
    </lineage>
</organism>
<dbReference type="AlphaFoldDB" id="A0A0G2HRU0"/>
<name>A0A0G2HRU0_9EURO</name>
<reference evidence="3" key="1">
    <citation type="journal article" date="2015" name="PLoS Genet.">
        <title>The dynamic genome and transcriptome of the human fungal pathogen Blastomyces and close relative Emmonsia.</title>
        <authorList>
            <person name="Munoz J.F."/>
            <person name="Gauthier G.M."/>
            <person name="Desjardins C.A."/>
            <person name="Gallo J.E."/>
            <person name="Holder J."/>
            <person name="Sullivan T.D."/>
            <person name="Marty A.J."/>
            <person name="Carmen J.C."/>
            <person name="Chen Z."/>
            <person name="Ding L."/>
            <person name="Gujja S."/>
            <person name="Magrini V."/>
            <person name="Misas E."/>
            <person name="Mitreva M."/>
            <person name="Priest M."/>
            <person name="Saif S."/>
            <person name="Whiston E.A."/>
            <person name="Young S."/>
            <person name="Zeng Q."/>
            <person name="Goldman W.E."/>
            <person name="Mardis E.R."/>
            <person name="Taylor J.W."/>
            <person name="McEwen J.G."/>
            <person name="Clay O.K."/>
            <person name="Klein B.S."/>
            <person name="Cuomo C.A."/>
        </authorList>
    </citation>
    <scope>NUCLEOTIDE SEQUENCE [LARGE SCALE GENOMIC DNA]</scope>
    <source>
        <strain evidence="3">UAMH 3008</strain>
    </source>
</reference>
<sequence>MSNLLEDVDRRYTRASSESTKTQPPSMSIVKLSWRLTSNVDTAYCILHTAALGTQLSRPTLRDDPCALTYRFMLQNNGLGLTSTNAGSQPCSLLSNT</sequence>
<protein>
    <submittedName>
        <fullName evidence="2">Uncharacterized protein</fullName>
    </submittedName>
</protein>
<dbReference type="VEuPathDB" id="FungiDB:EMCG_04878"/>
<accession>A0A0G2HRU0</accession>